<dbReference type="GO" id="GO:0005975">
    <property type="term" value="P:carbohydrate metabolic process"/>
    <property type="evidence" value="ECO:0007669"/>
    <property type="project" value="UniProtKB-ARBA"/>
</dbReference>
<dbReference type="InterPro" id="IPR036116">
    <property type="entry name" value="FN3_sf"/>
</dbReference>
<dbReference type="RefSeq" id="WP_051316720.1">
    <property type="nucleotide sequence ID" value="NZ_BMWS01000023.1"/>
</dbReference>
<dbReference type="InterPro" id="IPR003961">
    <property type="entry name" value="FN3_dom"/>
</dbReference>
<dbReference type="SUPFAM" id="SSF49899">
    <property type="entry name" value="Concanavalin A-like lectins/glucanases"/>
    <property type="match status" value="1"/>
</dbReference>
<dbReference type="InterPro" id="IPR051560">
    <property type="entry name" value="MAM_domain-containing"/>
</dbReference>
<organism evidence="4 5">
    <name type="scientific">Aquimarina muelleri</name>
    <dbReference type="NCBI Taxonomy" id="279356"/>
    <lineage>
        <taxon>Bacteria</taxon>
        <taxon>Pseudomonadati</taxon>
        <taxon>Bacteroidota</taxon>
        <taxon>Flavobacteriia</taxon>
        <taxon>Flavobacteriales</taxon>
        <taxon>Flavobacteriaceae</taxon>
        <taxon>Aquimarina</taxon>
    </lineage>
</organism>
<dbReference type="EMBL" id="BMWS01000023">
    <property type="protein sequence ID" value="GGX26925.1"/>
    <property type="molecule type" value="Genomic_DNA"/>
</dbReference>
<dbReference type="CDD" id="cd00063">
    <property type="entry name" value="FN3"/>
    <property type="match status" value="1"/>
</dbReference>
<comment type="caution">
    <text evidence="4">The sequence shown here is derived from an EMBL/GenBank/DDBJ whole genome shotgun (WGS) entry which is preliminary data.</text>
</comment>
<accession>A0A918JXJ7</accession>
<proteinExistence type="predicted"/>
<feature type="domain" description="Fibronectin type-III" evidence="3">
    <location>
        <begin position="646"/>
        <end position="731"/>
    </location>
</feature>
<dbReference type="Gene3D" id="3.40.390.10">
    <property type="entry name" value="Collagenase (Catalytic Domain)"/>
    <property type="match status" value="1"/>
</dbReference>
<dbReference type="PROSITE" id="PS50853">
    <property type="entry name" value="FN3"/>
    <property type="match status" value="1"/>
</dbReference>
<keyword evidence="1" id="KW-0732">Signal</keyword>
<evidence type="ECO:0000256" key="1">
    <source>
        <dbReference type="ARBA" id="ARBA00022729"/>
    </source>
</evidence>
<dbReference type="NCBIfam" id="TIGR04183">
    <property type="entry name" value="Por_Secre_tail"/>
    <property type="match status" value="1"/>
</dbReference>
<evidence type="ECO:0000313" key="5">
    <source>
        <dbReference type="Proteomes" id="UP000601108"/>
    </source>
</evidence>
<dbReference type="InterPro" id="IPR013320">
    <property type="entry name" value="ConA-like_dom_sf"/>
</dbReference>
<dbReference type="Pfam" id="PF10342">
    <property type="entry name" value="Kre9_KNH"/>
    <property type="match status" value="1"/>
</dbReference>
<keyword evidence="4" id="KW-0645">Protease</keyword>
<gene>
    <name evidence="4" type="primary">fpp1</name>
    <name evidence="4" type="ORF">GCM10007384_30100</name>
</gene>
<dbReference type="Gene3D" id="2.60.120.200">
    <property type="match status" value="1"/>
</dbReference>
<evidence type="ECO:0000259" key="2">
    <source>
        <dbReference type="PROSITE" id="PS50060"/>
    </source>
</evidence>
<dbReference type="InterPro" id="IPR000998">
    <property type="entry name" value="MAM_dom"/>
</dbReference>
<dbReference type="AlphaFoldDB" id="A0A918JXJ7"/>
<dbReference type="SMART" id="SM00060">
    <property type="entry name" value="FN3"/>
    <property type="match status" value="1"/>
</dbReference>
<dbReference type="GO" id="GO:0016020">
    <property type="term" value="C:membrane"/>
    <property type="evidence" value="ECO:0007669"/>
    <property type="project" value="InterPro"/>
</dbReference>
<dbReference type="CDD" id="cd06263">
    <property type="entry name" value="MAM"/>
    <property type="match status" value="1"/>
</dbReference>
<dbReference type="Pfam" id="PF00629">
    <property type="entry name" value="MAM"/>
    <property type="match status" value="1"/>
</dbReference>
<dbReference type="SMART" id="SM00137">
    <property type="entry name" value="MAM"/>
    <property type="match status" value="1"/>
</dbReference>
<protein>
    <submittedName>
        <fullName evidence="4">Metalloprotease Fpp1</fullName>
    </submittedName>
</protein>
<dbReference type="GO" id="GO:0008237">
    <property type="term" value="F:metallopeptidase activity"/>
    <property type="evidence" value="ECO:0007669"/>
    <property type="project" value="UniProtKB-KW"/>
</dbReference>
<name>A0A918JXJ7_9FLAO</name>
<dbReference type="InterPro" id="IPR018466">
    <property type="entry name" value="Kre9/Knh1-like_N"/>
</dbReference>
<dbReference type="SUPFAM" id="SSF55486">
    <property type="entry name" value="Metalloproteases ('zincins'), catalytic domain"/>
    <property type="match status" value="1"/>
</dbReference>
<dbReference type="Pfam" id="PF13583">
    <property type="entry name" value="Reprolysin_4"/>
    <property type="match status" value="1"/>
</dbReference>
<reference evidence="4 5" key="1">
    <citation type="journal article" date="2014" name="Int. J. Syst. Evol. Microbiol.">
        <title>Complete genome sequence of Corynebacterium casei LMG S-19264T (=DSM 44701T), isolated from a smear-ripened cheese.</title>
        <authorList>
            <consortium name="US DOE Joint Genome Institute (JGI-PGF)"/>
            <person name="Walter F."/>
            <person name="Albersmeier A."/>
            <person name="Kalinowski J."/>
            <person name="Ruckert C."/>
        </authorList>
    </citation>
    <scope>NUCLEOTIDE SEQUENCE [LARGE SCALE GENOMIC DNA]</scope>
    <source>
        <strain evidence="4 5">KCTC 12285</strain>
    </source>
</reference>
<keyword evidence="4" id="KW-0482">Metalloprotease</keyword>
<dbReference type="Proteomes" id="UP000601108">
    <property type="component" value="Unassembled WGS sequence"/>
</dbReference>
<dbReference type="Pfam" id="PF18962">
    <property type="entry name" value="Por_Secre_tail"/>
    <property type="match status" value="1"/>
</dbReference>
<dbReference type="PANTHER" id="PTHR23282">
    <property type="entry name" value="APICAL ENDOSOMAL GLYCOPROTEIN PRECURSOR"/>
    <property type="match status" value="1"/>
</dbReference>
<sequence length="1107" mass="116921">MKTRLSLFVGLFIISHVFGQGSNPWQRTSSVKSLNIIETKKDLPNNNLFTLDIQAMKAALNNTPLRGKSSVSATIMNFPNAEGNMESFTVFEAPVMHPDLAIKYPNIKSYAGQGIEDPSATIRFSIAPSGLQSIRISGVSKTVFIEPYTTNESIYTIYSRDQRSGAVDRISCSVDEKTPDFSDTHTVSQKNADDGVLRSYRLAVSTTGEYTQFHGGTKAGAMAAINATMTRVNGIYETDFGVTMVLIANNDAVVYTNANTDPYTGSYNSQLQSTLTSVIGESNYDIGHVFVLAPKNGNAGCIGCVCVNGKKGSGFSSRNNPQGDIYDVDYVAHEMGHQFGGNHTYTFRSEGTSVQMEPGSGTTIMGYAGITGATDVQPNSDPYFHAATIQQITNYVKSTSCQTNTNTGNAIPTANAGADYTIPKGTPFVLTGQGSDTNSADALTYCWEQMDNRVGTYPGPNVTSGVAFRSYTPTVSNQRYFPRLETIKTGATSWKWEAVPDVTRALNFRLTVRDNKVGGGANNSDNMKVNVTASAGPFVVNSPNTNVSWPAGSTQTVTWNVAGTTGNGINAANVDILLSTDGGNTYPVTIATAVPNDGSHSITVPSSQGTQNRIMVKGSGNIFFDISNANFEITGGGGTDTQAPSTPANLTTSNVTQNTINLSWGAATDNVGVSGYDVYQGNTVIGSVATTTYQATGLSPDTAYTFRVKAKDAAGNQSGFSNTTSATTLPGNTGGGCSGGISSFPYTEGLENTVGAWTQATNDDINWTLKSSGTPSNNTGPSNAAQGTYYAYIEASGNGSGFPNKRAILNSPCIDLTAASQATFSFQYHMYGTSMGTLILEASTDNGTNWTSLWTKSGNQGNSWASANIDLAAYTGASLTLRFNGITNTSWSGDMAIDDINLTTGTVNPPNCTDVNLSITFDKYPEETSWEITNSNNVVVASGGTYDSQTNGSTINITECLNPDTYTFTIKDGYGDGICCQYGNGAYTLTSGGTSLASGGSFGSSEATQFTIGGSTSRGAVVNSFNTTKAPLISIYPNPVNGANALLKITAPSNNTSVIIYDLFGRSVYKNDNINNKSFSPGNLAKGTYLIKLKIDTKTLISKLIVN</sequence>
<dbReference type="PROSITE" id="PS50060">
    <property type="entry name" value="MAM_2"/>
    <property type="match status" value="1"/>
</dbReference>
<dbReference type="GO" id="GO:0004553">
    <property type="term" value="F:hydrolase activity, hydrolyzing O-glycosyl compounds"/>
    <property type="evidence" value="ECO:0007669"/>
    <property type="project" value="UniProtKB-ARBA"/>
</dbReference>
<dbReference type="SUPFAM" id="SSF49265">
    <property type="entry name" value="Fibronectin type III"/>
    <property type="match status" value="1"/>
</dbReference>
<dbReference type="InterPro" id="IPR024079">
    <property type="entry name" value="MetalloPept_cat_dom_sf"/>
</dbReference>
<dbReference type="InterPro" id="IPR026444">
    <property type="entry name" value="Secre_tail"/>
</dbReference>
<dbReference type="PANTHER" id="PTHR23282:SF101">
    <property type="entry name" value="MAM DOMAIN-CONTAINING PROTEIN"/>
    <property type="match status" value="1"/>
</dbReference>
<dbReference type="InterPro" id="IPR013783">
    <property type="entry name" value="Ig-like_fold"/>
</dbReference>
<dbReference type="Gene3D" id="2.60.40.10">
    <property type="entry name" value="Immunoglobulins"/>
    <property type="match status" value="2"/>
</dbReference>
<dbReference type="Pfam" id="PF00041">
    <property type="entry name" value="fn3"/>
    <property type="match status" value="1"/>
</dbReference>
<evidence type="ECO:0000259" key="3">
    <source>
        <dbReference type="PROSITE" id="PS50853"/>
    </source>
</evidence>
<evidence type="ECO:0000313" key="4">
    <source>
        <dbReference type="EMBL" id="GGX26925.1"/>
    </source>
</evidence>
<feature type="domain" description="MAM" evidence="2">
    <location>
        <begin position="740"/>
        <end position="914"/>
    </location>
</feature>
<keyword evidence="5" id="KW-1185">Reference proteome</keyword>
<keyword evidence="4" id="KW-0378">Hydrolase</keyword>